<dbReference type="PANTHER" id="PTHR33021">
    <property type="entry name" value="BLUE COPPER PROTEIN"/>
    <property type="match status" value="1"/>
</dbReference>
<dbReference type="PROSITE" id="PS51485">
    <property type="entry name" value="PHYTOCYANIN"/>
    <property type="match status" value="1"/>
</dbReference>
<proteinExistence type="predicted"/>
<feature type="signal peptide" evidence="6">
    <location>
        <begin position="1"/>
        <end position="23"/>
    </location>
</feature>
<evidence type="ECO:0000256" key="1">
    <source>
        <dbReference type="ARBA" id="ARBA00022723"/>
    </source>
</evidence>
<dbReference type="SUPFAM" id="SSF49503">
    <property type="entry name" value="Cupredoxins"/>
    <property type="match status" value="1"/>
</dbReference>
<evidence type="ECO:0000256" key="3">
    <source>
        <dbReference type="ARBA" id="ARBA00023157"/>
    </source>
</evidence>
<keyword evidence="2" id="KW-0186">Copper</keyword>
<dbReference type="EMBL" id="JAIWQS010000001">
    <property type="protein sequence ID" value="KAJ8774756.1"/>
    <property type="molecule type" value="Genomic_DNA"/>
</dbReference>
<evidence type="ECO:0000256" key="4">
    <source>
        <dbReference type="ARBA" id="ARBA00023180"/>
    </source>
</evidence>
<evidence type="ECO:0000256" key="5">
    <source>
        <dbReference type="SAM" id="MobiDB-lite"/>
    </source>
</evidence>
<dbReference type="InterPro" id="IPR039391">
    <property type="entry name" value="Phytocyanin-like"/>
</dbReference>
<dbReference type="PROSITE" id="PS51257">
    <property type="entry name" value="PROKAR_LIPOPROTEIN"/>
    <property type="match status" value="1"/>
</dbReference>
<dbReference type="PROSITE" id="PS00196">
    <property type="entry name" value="COPPER_BLUE"/>
    <property type="match status" value="1"/>
</dbReference>
<evidence type="ECO:0000256" key="2">
    <source>
        <dbReference type="ARBA" id="ARBA00023008"/>
    </source>
</evidence>
<evidence type="ECO:0000313" key="9">
    <source>
        <dbReference type="Proteomes" id="UP001159364"/>
    </source>
</evidence>
<feature type="chain" id="PRO_5043742821" description="Phytocyanin domain-containing protein" evidence="6">
    <location>
        <begin position="24"/>
        <end position="216"/>
    </location>
</feature>
<feature type="compositionally biased region" description="Low complexity" evidence="5">
    <location>
        <begin position="169"/>
        <end position="197"/>
    </location>
</feature>
<organism evidence="8 9">
    <name type="scientific">Erythroxylum novogranatense</name>
    <dbReference type="NCBI Taxonomy" id="1862640"/>
    <lineage>
        <taxon>Eukaryota</taxon>
        <taxon>Viridiplantae</taxon>
        <taxon>Streptophyta</taxon>
        <taxon>Embryophyta</taxon>
        <taxon>Tracheophyta</taxon>
        <taxon>Spermatophyta</taxon>
        <taxon>Magnoliopsida</taxon>
        <taxon>eudicotyledons</taxon>
        <taxon>Gunneridae</taxon>
        <taxon>Pentapetalae</taxon>
        <taxon>rosids</taxon>
        <taxon>fabids</taxon>
        <taxon>Malpighiales</taxon>
        <taxon>Erythroxylaceae</taxon>
        <taxon>Erythroxylum</taxon>
    </lineage>
</organism>
<protein>
    <recommendedName>
        <fullName evidence="7">Phytocyanin domain-containing protein</fullName>
    </recommendedName>
</protein>
<dbReference type="FunFam" id="2.60.40.420:FF:000034">
    <property type="entry name" value="Cupredoxin superfamily protein"/>
    <property type="match status" value="1"/>
</dbReference>
<gene>
    <name evidence="8" type="ORF">K2173_017202</name>
</gene>
<dbReference type="Pfam" id="PF02298">
    <property type="entry name" value="Cu_bind_like"/>
    <property type="match status" value="1"/>
</dbReference>
<dbReference type="GO" id="GO:0046872">
    <property type="term" value="F:metal ion binding"/>
    <property type="evidence" value="ECO:0007669"/>
    <property type="project" value="UniProtKB-KW"/>
</dbReference>
<dbReference type="InterPro" id="IPR008972">
    <property type="entry name" value="Cupredoxin"/>
</dbReference>
<accession>A0AAV8U643</accession>
<keyword evidence="3" id="KW-1015">Disulfide bond</keyword>
<comment type="caution">
    <text evidence="8">The sequence shown here is derived from an EMBL/GenBank/DDBJ whole genome shotgun (WGS) entry which is preliminary data.</text>
</comment>
<dbReference type="GO" id="GO:0005886">
    <property type="term" value="C:plasma membrane"/>
    <property type="evidence" value="ECO:0007669"/>
    <property type="project" value="TreeGrafter"/>
</dbReference>
<dbReference type="GO" id="GO:0009055">
    <property type="term" value="F:electron transfer activity"/>
    <property type="evidence" value="ECO:0007669"/>
    <property type="project" value="InterPro"/>
</dbReference>
<name>A0AAV8U643_9ROSI</name>
<dbReference type="AlphaFoldDB" id="A0AAV8U643"/>
<sequence length="216" mass="21793">MARFTVIAFVSAVMAVLLGCAASQTVHVVGDSVGWTVPQGGATVYSNWANGKTFAVGDILTFNFQTNEHDVLQVQKTSFDACTSTDAIGDAVTTGPTNITLASAGVHYYICTIGRHCQFGQKLDITVSSGAPGATPPTTSPTTPPPTTPSPTSPSPTSGEVPCAPTPSPSSTKEPTGSTPTGPTTSTTPPTPGSSASNVLASASVSMLALTMGLLF</sequence>
<evidence type="ECO:0000313" key="8">
    <source>
        <dbReference type="EMBL" id="KAJ8774756.1"/>
    </source>
</evidence>
<feature type="domain" description="Phytocyanin" evidence="7">
    <location>
        <begin position="25"/>
        <end position="129"/>
    </location>
</feature>
<feature type="region of interest" description="Disordered" evidence="5">
    <location>
        <begin position="128"/>
        <end position="197"/>
    </location>
</feature>
<keyword evidence="1" id="KW-0479">Metal-binding</keyword>
<keyword evidence="4" id="KW-0325">Glycoprotein</keyword>
<feature type="compositionally biased region" description="Pro residues" evidence="5">
    <location>
        <begin position="134"/>
        <end position="154"/>
    </location>
</feature>
<dbReference type="PANTHER" id="PTHR33021:SF189">
    <property type="entry name" value="CUCUMBER PEELING CUPREDOXIN-LIKE"/>
    <property type="match status" value="1"/>
</dbReference>
<keyword evidence="9" id="KW-1185">Reference proteome</keyword>
<evidence type="ECO:0000256" key="6">
    <source>
        <dbReference type="SAM" id="SignalP"/>
    </source>
</evidence>
<keyword evidence="6" id="KW-0732">Signal</keyword>
<evidence type="ECO:0000259" key="7">
    <source>
        <dbReference type="PROSITE" id="PS51485"/>
    </source>
</evidence>
<dbReference type="InterPro" id="IPR003245">
    <property type="entry name" value="Phytocyanin_dom"/>
</dbReference>
<dbReference type="InterPro" id="IPR028871">
    <property type="entry name" value="BlueCu_1_BS"/>
</dbReference>
<reference evidence="8 9" key="1">
    <citation type="submission" date="2021-09" db="EMBL/GenBank/DDBJ databases">
        <title>Genomic insights and catalytic innovation underlie evolution of tropane alkaloids biosynthesis.</title>
        <authorList>
            <person name="Wang Y.-J."/>
            <person name="Tian T."/>
            <person name="Huang J.-P."/>
            <person name="Huang S.-X."/>
        </authorList>
    </citation>
    <scope>NUCLEOTIDE SEQUENCE [LARGE SCALE GENOMIC DNA]</scope>
    <source>
        <strain evidence="8">KIB-2018</strain>
        <tissue evidence="8">Leaf</tissue>
    </source>
</reference>
<dbReference type="Gene3D" id="2.60.40.420">
    <property type="entry name" value="Cupredoxins - blue copper proteins"/>
    <property type="match status" value="1"/>
</dbReference>
<dbReference type="Proteomes" id="UP001159364">
    <property type="component" value="Linkage Group LG01"/>
</dbReference>